<dbReference type="PROSITE" id="PS51841">
    <property type="entry name" value="LTD"/>
    <property type="match status" value="1"/>
</dbReference>
<dbReference type="PROSITE" id="PS51170">
    <property type="entry name" value="CW"/>
    <property type="match status" value="3"/>
</dbReference>
<evidence type="ECO:0000256" key="1">
    <source>
        <dbReference type="ARBA" id="ARBA00022737"/>
    </source>
</evidence>
<accession>A0A0U1NZX6</accession>
<dbReference type="InterPro" id="IPR001322">
    <property type="entry name" value="Lamin_tail_dom"/>
</dbReference>
<dbReference type="InterPro" id="IPR055458">
    <property type="entry name" value="IFT52_GIFT"/>
</dbReference>
<evidence type="ECO:0000313" key="6">
    <source>
        <dbReference type="Proteomes" id="UP000199087"/>
    </source>
</evidence>
<evidence type="ECO:0000256" key="3">
    <source>
        <dbReference type="SAM" id="SignalP"/>
    </source>
</evidence>
<feature type="repeat" description="Cell wall-binding" evidence="2">
    <location>
        <begin position="2441"/>
        <end position="2460"/>
    </location>
</feature>
<feature type="repeat" description="Cell wall-binding" evidence="2">
    <location>
        <begin position="2483"/>
        <end position="2502"/>
    </location>
</feature>
<dbReference type="SUPFAM" id="SSF89550">
    <property type="entry name" value="PHP domain-like"/>
    <property type="match status" value="1"/>
</dbReference>
<sequence length="2535" mass="268369" precursor="true">MHRTINKHKKYISLFLTVLMLFSLISPNFAKADSNPVTLAKWDFSTTDTTKKLVATDGVPANLDKALSISGASMTGYAGGPTTGITVPTSTTWTNGPAYWQVSLSTKGFQTINVSSKQRGSNTGPKDFKLQYSLDNSNWSDVLNGTITVANNWTSGVLTNVALPSEAADKDLIYVRWLNSSNSSINGGSVAAGGTSQIADIVFMGQTTGGPVLSKTASPDATKISYSSMTSVVGDPGAVAPNAQVNIYDDSNNSLGSATAAQDGSFTATISNPQSKQVVYVIAQETSKDPSDKVAVNYSGTVIQKTPAPVASKITYATYTSVTGSAGAVANNATVKLYFDDNTVVATTAASADGSFTLTFANPLSKSVINLTAQEAGKDPSDKVAVNYSGSTQNPSVISPGDVVFSQIYVNGGNSGAFYKTKFFELYNNTNKDIDLSGWSIAYTSASTMSFGAGQSLSGVIKAHGYFLIAAAAGTTGQDLPVKPDATTTLNPSGSTGGAIVLAKKKTAVTGVDDPDAIDLLAYTNGTATFKNPLYWGSPISDSTIGGGTIQRKTNIGSDPRTAYGMGNGWFTKDPSKDFVMNKPTGANYSDEMVVHNSAFMLTPDASKISFTKANGTSTIVGQAGSVPGSSTVKAYLENSGTLANKQTATAAPDGSFTLSFTDTTNSSVVYLTHTDSSQPTPKESSYARINAAGTTGAVTPISELRKNDANELPFTIGYQTTIEGVATTDNMPSGDVKTNFYIQDATGAINVVNNLDPSVAIKAGNKYSIDGNVVFTAGMTQFIPTAIRFGGNDLLPTPEKISISSLNETKESKLVTFTGKVTNIPSTGPIYDITVSDDAGNLANVRLQGDISNIEQGATYTFTGIVNQYKKAAPFTAGYFLLPRSSSDVKGQLVLNHTPLTKAYIGVDVAFTATAKNADSVKIYYRGQNDASYQSINMTTADKKNYNGKIQQANVPQGKFLYYIEAINSDDTKSVGSAANPISVDVVEDKDGPAFSKMSPIEGDHIDSRHPTISVDMNDPNGVNASSATISIDGKDYTSNAVISESQIKLDLTKDNELTEGEHAVTVSAKDKLGNPSTFTWKFTVAQRFTGGNHYRGTTHNHTNISHDATGNPEDALKAAQKYHYDFFAFSDHSHDIDSSLVNKDTVDHGGMKERTGGPDWQLTKNLAKQYTKDGSFVVFPAFEMTSTTWGHSNVFGTDNFIDRVVDGGAYQNLQKYYSWVLTYDNIAAQFNHPKMSANAFDNFIPYNKNLDRLFTMIEVGNGSGKYSYANAEDKYYSALDLGWHVAPTYGEDNHDATWGQTKKRTVIVAKDLSQESLLDAMKNMRVYMSEDPNFKLDVSASGFYMGSTVDTNTLDFNITGSDPVLEQASDPEYSYIKTPSNDNIAKVELITNHGTVVDKYVPTTDSTSFNWHPSITVAGGQQWFVVKVTQKDGDQIYSAPIWSQPKDLAVKVSDVSTPDGAIVGGLSANLIAGVSNQGTVDVKQLTAHFYYDSVDAKHFIGDAQIDSLPANTSAQASVTWTSPVAGTHNIIVVLSAADGHDLGNNQYTQSFTIKAPLNKVIMLDGSHNNENTKQDTGTYKDNFKLFTTLMKQQGYTIAENATALTDDALKNVSVLVITHPASAYSTSEISVIDKFVKNGGSLLMTEKSNFGSSNQNLNGILSGVGSSILVNNDGVFDETHDGNFWGTPSTSNFSVRLHPTPFKNTTLTDFVPTIEYYSGSSLAKKDEAGNKVPLTNSDSVNVLVSGNESTFQDTTSVKSDTVPYNVQTSNGKNGPPLENVTGGSIIPVIATEQVGTGRIFVSGMNIFNDKQMDQTYNPKGNDPFAVNVVNWLSHLEPVVKPIGDARKLTEGTNAVVEGTVTATSFFDAAYIQDSTGGIMAFNDVPAGSLQVGDKIRVYGHIKVFENNFELEFGNFADSIVKLGTGTPIEPKAVSTLDSNAEENQGQLIKVKGKVVSKYDDNSYIIDDGSGPTLVFTDGYVVNQSGPVPNLKIGDTLEAVGLAGKFTDGNRIRVRNTTELIGTHTAEPNAPVVNPVSDKDLVITGTAEAGSTVVAQVNGTEIGHATAGADGKFTITILKQTAGTKISVTATDAVGNVSTATEVFVKDVTPPEAPVVNSVGDADTVIKGTAEAGSTVVAKVEGKEIGRTTANTDGTFIITIAKQAAGTKISVTATDAAGNESTATEVTVKDVTPPAAPIVSLVSDADTVIKGKAEVGSTVIAMVGTKEIGRTTAGVDGKFEMKIAKQAAGTKISVTATNAAGITSDPLEITVLDVTPPAAPVVNPVSDADTVIKGKAEAGATIIAMVGTQEIGRTTADALGNFAIQITKQKAGVKIQFFAADKAGNVSDKTEIVVLDGTPPLAPIVNGVADNDVKIKGTAEAGSTVKAFVNGKEIGKTTANKAGNFMITIAKQAGGTIIVVTATDAAGNVSQTTEVKVSFTQGWKLINGDWYYYGTNNAMLINAWVQTSGNWYYLGTNGKMLVNAWVQTKDKWYYVGANGEMLTKSWVQTNGKWDYVGANGEMLTNAWVLSNGVW</sequence>
<dbReference type="SUPFAM" id="SSF74853">
    <property type="entry name" value="Lamin A/C globular tail domain"/>
    <property type="match status" value="1"/>
</dbReference>
<dbReference type="Gene3D" id="2.10.270.10">
    <property type="entry name" value="Cholin Binding"/>
    <property type="match status" value="2"/>
</dbReference>
<evidence type="ECO:0000256" key="2">
    <source>
        <dbReference type="PROSITE-ProRule" id="PRU00591"/>
    </source>
</evidence>
<feature type="domain" description="LTD" evidence="4">
    <location>
        <begin position="389"/>
        <end position="513"/>
    </location>
</feature>
<dbReference type="InterPro" id="IPR036415">
    <property type="entry name" value="Lamin_tail_dom_sf"/>
</dbReference>
<keyword evidence="3" id="KW-0732">Signal</keyword>
<evidence type="ECO:0000313" key="5">
    <source>
        <dbReference type="EMBL" id="CRK83590.1"/>
    </source>
</evidence>
<feature type="repeat" description="Cell wall-binding" evidence="2">
    <location>
        <begin position="2462"/>
        <end position="2481"/>
    </location>
</feature>
<dbReference type="Gene3D" id="3.20.20.140">
    <property type="entry name" value="Metal-dependent hydrolases"/>
    <property type="match status" value="1"/>
</dbReference>
<dbReference type="Pfam" id="PF23355">
    <property type="entry name" value="IFT52_GIFT"/>
    <property type="match status" value="1"/>
</dbReference>
<dbReference type="InterPro" id="IPR011635">
    <property type="entry name" value="CARDB"/>
</dbReference>
<dbReference type="InterPro" id="IPR029062">
    <property type="entry name" value="Class_I_gatase-like"/>
</dbReference>
<dbReference type="Pfam" id="PF00932">
    <property type="entry name" value="LTD"/>
    <property type="match status" value="1"/>
</dbReference>
<dbReference type="Pfam" id="PF17936">
    <property type="entry name" value="Big_6"/>
    <property type="match status" value="5"/>
</dbReference>
<dbReference type="InterPro" id="IPR018337">
    <property type="entry name" value="Cell_wall/Cho-bd_repeat"/>
</dbReference>
<dbReference type="InterPro" id="IPR013783">
    <property type="entry name" value="Ig-like_fold"/>
</dbReference>
<dbReference type="NCBIfam" id="NF033510">
    <property type="entry name" value="Ca_tandemer"/>
    <property type="match status" value="3"/>
</dbReference>
<dbReference type="InterPro" id="IPR041498">
    <property type="entry name" value="Big_6"/>
</dbReference>
<dbReference type="RefSeq" id="WP_090636296.1">
    <property type="nucleotide sequence ID" value="NZ_CVRB01000003.1"/>
</dbReference>
<gene>
    <name evidence="5" type="ORF">BN000_03562</name>
</gene>
<proteinExistence type="predicted"/>
<dbReference type="STRING" id="1499688.BN000_03562"/>
<protein>
    <submittedName>
        <fullName evidence="5">Ig domain-containing protein</fullName>
    </submittedName>
</protein>
<dbReference type="Gene3D" id="3.40.50.880">
    <property type="match status" value="1"/>
</dbReference>
<dbReference type="Gene3D" id="2.60.120.260">
    <property type="entry name" value="Galactose-binding domain-like"/>
    <property type="match status" value="1"/>
</dbReference>
<evidence type="ECO:0000259" key="4">
    <source>
        <dbReference type="PROSITE" id="PS51841"/>
    </source>
</evidence>
<dbReference type="Pfam" id="PF07705">
    <property type="entry name" value="CARDB"/>
    <property type="match status" value="1"/>
</dbReference>
<reference evidence="6" key="1">
    <citation type="submission" date="2015-05" db="EMBL/GenBank/DDBJ databases">
        <authorList>
            <person name="Urmite Genomes"/>
        </authorList>
    </citation>
    <scope>NUCLEOTIDE SEQUENCE [LARGE SCALE GENOMIC DNA]</scope>
    <source>
        <strain evidence="6">LF1</strain>
    </source>
</reference>
<keyword evidence="1" id="KW-0677">Repeat</keyword>
<dbReference type="Proteomes" id="UP000199087">
    <property type="component" value="Unassembled WGS sequence"/>
</dbReference>
<organism evidence="5 6">
    <name type="scientific">Neobacillus massiliamazoniensis</name>
    <dbReference type="NCBI Taxonomy" id="1499688"/>
    <lineage>
        <taxon>Bacteria</taxon>
        <taxon>Bacillati</taxon>
        <taxon>Bacillota</taxon>
        <taxon>Bacilli</taxon>
        <taxon>Bacillales</taxon>
        <taxon>Bacillaceae</taxon>
        <taxon>Neobacillus</taxon>
    </lineage>
</organism>
<dbReference type="OrthoDB" id="9801679at2"/>
<name>A0A0U1NZX6_9BACI</name>
<dbReference type="SUPFAM" id="SSF52317">
    <property type="entry name" value="Class I glutamine amidotransferase-like"/>
    <property type="match status" value="1"/>
</dbReference>
<feature type="signal peptide" evidence="3">
    <location>
        <begin position="1"/>
        <end position="32"/>
    </location>
</feature>
<keyword evidence="6" id="KW-1185">Reference proteome</keyword>
<dbReference type="Gene3D" id="2.60.40.10">
    <property type="entry name" value="Immunoglobulins"/>
    <property type="match status" value="7"/>
</dbReference>
<dbReference type="SUPFAM" id="SSF69360">
    <property type="entry name" value="Cell wall binding repeat"/>
    <property type="match status" value="1"/>
</dbReference>
<feature type="chain" id="PRO_5006712432" evidence="3">
    <location>
        <begin position="33"/>
        <end position="2535"/>
    </location>
</feature>
<dbReference type="InterPro" id="IPR016195">
    <property type="entry name" value="Pol/histidinol_Pase-like"/>
</dbReference>
<dbReference type="Pfam" id="PF19085">
    <property type="entry name" value="Choline_bind_2"/>
    <property type="match status" value="1"/>
</dbReference>
<dbReference type="NCBIfam" id="NF038032">
    <property type="entry name" value="CehA_McbA_metalo"/>
    <property type="match status" value="1"/>
</dbReference>
<dbReference type="EMBL" id="CVRB01000003">
    <property type="protein sequence ID" value="CRK83590.1"/>
    <property type="molecule type" value="Genomic_DNA"/>
</dbReference>